<dbReference type="AlphaFoldDB" id="A0A8H3HMT6"/>
<evidence type="ECO:0000313" key="2">
    <source>
        <dbReference type="EMBL" id="CAE6521350.1"/>
    </source>
</evidence>
<protein>
    <submittedName>
        <fullName evidence="2">Uncharacterized protein</fullName>
    </submittedName>
</protein>
<feature type="region of interest" description="Disordered" evidence="1">
    <location>
        <begin position="1"/>
        <end position="25"/>
    </location>
</feature>
<evidence type="ECO:0000256" key="1">
    <source>
        <dbReference type="SAM" id="MobiDB-lite"/>
    </source>
</evidence>
<dbReference type="Proteomes" id="UP000663831">
    <property type="component" value="Unassembled WGS sequence"/>
</dbReference>
<feature type="compositionally biased region" description="Acidic residues" evidence="1">
    <location>
        <begin position="7"/>
        <end position="16"/>
    </location>
</feature>
<feature type="region of interest" description="Disordered" evidence="1">
    <location>
        <begin position="397"/>
        <end position="417"/>
    </location>
</feature>
<evidence type="ECO:0000313" key="3">
    <source>
        <dbReference type="Proteomes" id="UP000663831"/>
    </source>
</evidence>
<organism evidence="2 3">
    <name type="scientific">Rhizoctonia solani</name>
    <dbReference type="NCBI Taxonomy" id="456999"/>
    <lineage>
        <taxon>Eukaryota</taxon>
        <taxon>Fungi</taxon>
        <taxon>Dikarya</taxon>
        <taxon>Basidiomycota</taxon>
        <taxon>Agaricomycotina</taxon>
        <taxon>Agaricomycetes</taxon>
        <taxon>Cantharellales</taxon>
        <taxon>Ceratobasidiaceae</taxon>
        <taxon>Rhizoctonia</taxon>
    </lineage>
</organism>
<proteinExistence type="predicted"/>
<name>A0A8H3HMT6_9AGAM</name>
<sequence>MGFLSDTEIDFEDDQGGDTPPQSPRLAATHAQAIAEKVASTGSDLPDSIARNYAALCCEEFGLADLDKEDVLRVSQMSPHLIAIRQYTRVVALTHNINQLLTESFLDSAEFKDHVTRRIQATFLDATIPTYVRGSTARLIQHMQDNPSSWRIPPVVHAHFVNSKAFRKAVAAVASNFRGDMRRKIKKSMADKLDIGALANKLCVKGYQPTNEHWRRFALLRCYMADWEELPCHPGRGRGVSFWAYIDTKLDKLRTQCAKPTKEATEIAMKLRLKANLKNDQEQFTGPASGRTKLPKNIQIPDWQRDHGKAVSDMSGYVVEVSPEDEDDEDETTDGGRPQTPPRVQSERAGDRERSNTTGDTVTPGGVRETHQTGATVVGVEQQDSDGRTGRVLVPETQESESLGGIPQGWASGTLDKSPAKTTKELTRYHCSSSPRTSDHLSLQVRQTTASVALPSPILQLLTSGTPLTPLPSRTPAPRSRLFSIVHVSSNITTLSFPNVSRDGRSVKPRIRS</sequence>
<gene>
    <name evidence="2" type="ORF">RDB_LOCUS144759</name>
</gene>
<feature type="region of interest" description="Disordered" evidence="1">
    <location>
        <begin position="278"/>
        <end position="369"/>
    </location>
</feature>
<dbReference type="EMBL" id="CAJMWV010006401">
    <property type="protein sequence ID" value="CAE6521350.1"/>
    <property type="molecule type" value="Genomic_DNA"/>
</dbReference>
<feature type="compositionally biased region" description="Acidic residues" evidence="1">
    <location>
        <begin position="322"/>
        <end position="333"/>
    </location>
</feature>
<accession>A0A8H3HMT6</accession>
<feature type="compositionally biased region" description="Basic and acidic residues" evidence="1">
    <location>
        <begin position="345"/>
        <end position="355"/>
    </location>
</feature>
<reference evidence="2" key="1">
    <citation type="submission" date="2021-01" db="EMBL/GenBank/DDBJ databases">
        <authorList>
            <person name="Kaushik A."/>
        </authorList>
    </citation>
    <scope>NUCLEOTIDE SEQUENCE</scope>
    <source>
        <strain evidence="2">AG3-1AP</strain>
    </source>
</reference>
<comment type="caution">
    <text evidence="2">The sequence shown here is derived from an EMBL/GenBank/DDBJ whole genome shotgun (WGS) entry which is preliminary data.</text>
</comment>